<dbReference type="PANTHER" id="PTHR36766">
    <property type="entry name" value="PLANT BROAD-SPECTRUM MILDEW RESISTANCE PROTEIN RPW8"/>
    <property type="match status" value="1"/>
</dbReference>
<dbReference type="InterPro" id="IPR055414">
    <property type="entry name" value="LRR_R13L4/SHOC2-like"/>
</dbReference>
<evidence type="ECO:0000259" key="8">
    <source>
        <dbReference type="Pfam" id="PF00931"/>
    </source>
</evidence>
<evidence type="ECO:0000259" key="10">
    <source>
        <dbReference type="Pfam" id="PF23559"/>
    </source>
</evidence>
<dbReference type="InterPro" id="IPR032675">
    <property type="entry name" value="LRR_dom_sf"/>
</dbReference>
<dbReference type="PRINTS" id="PR00364">
    <property type="entry name" value="DISEASERSIST"/>
</dbReference>
<name>A0A068VKC3_COFCA</name>
<keyword evidence="3" id="KW-0677">Repeat</keyword>
<dbReference type="AlphaFoldDB" id="A0A068VKC3"/>
<keyword evidence="4" id="KW-0547">Nucleotide-binding</keyword>
<evidence type="ECO:0000256" key="1">
    <source>
        <dbReference type="ARBA" id="ARBA00008894"/>
    </source>
</evidence>
<evidence type="ECO:0000313" key="13">
    <source>
        <dbReference type="EMBL" id="CDP20123.1"/>
    </source>
</evidence>
<evidence type="ECO:0000313" key="14">
    <source>
        <dbReference type="Proteomes" id="UP000295252"/>
    </source>
</evidence>
<dbReference type="InterPro" id="IPR036388">
    <property type="entry name" value="WH-like_DNA-bd_sf"/>
</dbReference>
<dbReference type="Gramene" id="CDP20123">
    <property type="protein sequence ID" value="CDP20123"/>
    <property type="gene ID" value="GSCOC_T00001952001"/>
</dbReference>
<evidence type="ECO:0000256" key="6">
    <source>
        <dbReference type="ARBA" id="ARBA00022840"/>
    </source>
</evidence>
<reference evidence="14" key="1">
    <citation type="journal article" date="2014" name="Science">
        <title>The coffee genome provides insight into the convergent evolution of caffeine biosynthesis.</title>
        <authorList>
            <person name="Denoeud F."/>
            <person name="Carretero-Paulet L."/>
            <person name="Dereeper A."/>
            <person name="Droc G."/>
            <person name="Guyot R."/>
            <person name="Pietrella M."/>
            <person name="Zheng C."/>
            <person name="Alberti A."/>
            <person name="Anthony F."/>
            <person name="Aprea G."/>
            <person name="Aury J.M."/>
            <person name="Bento P."/>
            <person name="Bernard M."/>
            <person name="Bocs S."/>
            <person name="Campa C."/>
            <person name="Cenci A."/>
            <person name="Combes M.C."/>
            <person name="Crouzillat D."/>
            <person name="Da Silva C."/>
            <person name="Daddiego L."/>
            <person name="De Bellis F."/>
            <person name="Dussert S."/>
            <person name="Garsmeur O."/>
            <person name="Gayraud T."/>
            <person name="Guignon V."/>
            <person name="Jahn K."/>
            <person name="Jamilloux V."/>
            <person name="Joet T."/>
            <person name="Labadie K."/>
            <person name="Lan T."/>
            <person name="Leclercq J."/>
            <person name="Lepelley M."/>
            <person name="Leroy T."/>
            <person name="Li L.T."/>
            <person name="Librado P."/>
            <person name="Lopez L."/>
            <person name="Munoz A."/>
            <person name="Noel B."/>
            <person name="Pallavicini A."/>
            <person name="Perrotta G."/>
            <person name="Poncet V."/>
            <person name="Pot D."/>
            <person name="Priyono X."/>
            <person name="Rigoreau M."/>
            <person name="Rouard M."/>
            <person name="Rozas J."/>
            <person name="Tranchant-Dubreuil C."/>
            <person name="VanBuren R."/>
            <person name="Zhang Q."/>
            <person name="Andrade A.C."/>
            <person name="Argout X."/>
            <person name="Bertrand B."/>
            <person name="de Kochko A."/>
            <person name="Graziosi G."/>
            <person name="Henry R.J."/>
            <person name="Jayarama X."/>
            <person name="Ming R."/>
            <person name="Nagai C."/>
            <person name="Rounsley S."/>
            <person name="Sankoff D."/>
            <person name="Giuliano G."/>
            <person name="Albert V.A."/>
            <person name="Wincker P."/>
            <person name="Lashermes P."/>
        </authorList>
    </citation>
    <scope>NUCLEOTIDE SEQUENCE [LARGE SCALE GENOMIC DNA]</scope>
    <source>
        <strain evidence="14">cv. DH200-94</strain>
    </source>
</reference>
<dbReference type="GO" id="GO:0043531">
    <property type="term" value="F:ADP binding"/>
    <property type="evidence" value="ECO:0007669"/>
    <property type="project" value="InterPro"/>
</dbReference>
<accession>A0A068VKC3</accession>
<protein>
    <submittedName>
        <fullName evidence="13">DH200=94 genomic scaffold, scaffold_920</fullName>
    </submittedName>
</protein>
<dbReference type="Pfam" id="PF23598">
    <property type="entry name" value="LRR_14"/>
    <property type="match status" value="1"/>
</dbReference>
<dbReference type="GO" id="GO:0005524">
    <property type="term" value="F:ATP binding"/>
    <property type="evidence" value="ECO:0007669"/>
    <property type="project" value="UniProtKB-KW"/>
</dbReference>
<organism evidence="13 14">
    <name type="scientific">Coffea canephora</name>
    <name type="common">Robusta coffee</name>
    <dbReference type="NCBI Taxonomy" id="49390"/>
    <lineage>
        <taxon>Eukaryota</taxon>
        <taxon>Viridiplantae</taxon>
        <taxon>Streptophyta</taxon>
        <taxon>Embryophyta</taxon>
        <taxon>Tracheophyta</taxon>
        <taxon>Spermatophyta</taxon>
        <taxon>Magnoliopsida</taxon>
        <taxon>eudicotyledons</taxon>
        <taxon>Gunneridae</taxon>
        <taxon>Pentapetalae</taxon>
        <taxon>asterids</taxon>
        <taxon>lamiids</taxon>
        <taxon>Gentianales</taxon>
        <taxon>Rubiaceae</taxon>
        <taxon>Ixoroideae</taxon>
        <taxon>Gardenieae complex</taxon>
        <taxon>Bertiereae - Coffeeae clade</taxon>
        <taxon>Coffeeae</taxon>
        <taxon>Coffea</taxon>
    </lineage>
</organism>
<evidence type="ECO:0000256" key="2">
    <source>
        <dbReference type="ARBA" id="ARBA00022614"/>
    </source>
</evidence>
<feature type="domain" description="NB-ARC" evidence="8">
    <location>
        <begin position="197"/>
        <end position="303"/>
    </location>
</feature>
<comment type="similarity">
    <text evidence="1">Belongs to the disease resistance NB-LRR family.</text>
</comment>
<feature type="coiled-coil region" evidence="7">
    <location>
        <begin position="28"/>
        <end position="55"/>
    </location>
</feature>
<keyword evidence="2" id="KW-0433">Leucine-rich repeat</keyword>
<feature type="domain" description="Disease resistance protein winged helix" evidence="10">
    <location>
        <begin position="407"/>
        <end position="483"/>
    </location>
</feature>
<dbReference type="Gene3D" id="1.10.10.10">
    <property type="entry name" value="Winged helix-like DNA-binding domain superfamily/Winged helix DNA-binding domain"/>
    <property type="match status" value="1"/>
</dbReference>
<keyword evidence="7" id="KW-0175">Coiled coil</keyword>
<feature type="domain" description="R13L1/DRL21-like LRR repeat region" evidence="12">
    <location>
        <begin position="559"/>
        <end position="672"/>
    </location>
</feature>
<dbReference type="Gene3D" id="3.80.10.10">
    <property type="entry name" value="Ribonuclease Inhibitor"/>
    <property type="match status" value="2"/>
</dbReference>
<dbReference type="Pfam" id="PF25019">
    <property type="entry name" value="LRR_R13L1-DRL21"/>
    <property type="match status" value="1"/>
</dbReference>
<evidence type="ECO:0000256" key="7">
    <source>
        <dbReference type="SAM" id="Coils"/>
    </source>
</evidence>
<evidence type="ECO:0000256" key="4">
    <source>
        <dbReference type="ARBA" id="ARBA00022741"/>
    </source>
</evidence>
<evidence type="ECO:0000259" key="12">
    <source>
        <dbReference type="Pfam" id="PF25019"/>
    </source>
</evidence>
<keyword evidence="5" id="KW-0611">Plant defense</keyword>
<keyword evidence="14" id="KW-1185">Reference proteome</keyword>
<dbReference type="InterPro" id="IPR027417">
    <property type="entry name" value="P-loop_NTPase"/>
</dbReference>
<dbReference type="InterPro" id="IPR042197">
    <property type="entry name" value="Apaf_helical"/>
</dbReference>
<feature type="domain" description="Disease resistance N-terminal" evidence="9">
    <location>
        <begin position="10"/>
        <end position="98"/>
    </location>
</feature>
<dbReference type="InterPro" id="IPR002182">
    <property type="entry name" value="NB-ARC"/>
</dbReference>
<dbReference type="PANTHER" id="PTHR36766:SF45">
    <property type="entry name" value="NB-ARC DOMAIN-CONTAINING PROTEIN"/>
    <property type="match status" value="1"/>
</dbReference>
<evidence type="ECO:0000259" key="11">
    <source>
        <dbReference type="Pfam" id="PF23598"/>
    </source>
</evidence>
<gene>
    <name evidence="13" type="ORF">GSCOC_T00001952001</name>
</gene>
<dbReference type="SUPFAM" id="SSF52540">
    <property type="entry name" value="P-loop containing nucleoside triphosphate hydrolases"/>
    <property type="match status" value="1"/>
</dbReference>
<dbReference type="GO" id="GO:0006952">
    <property type="term" value="P:defense response"/>
    <property type="evidence" value="ECO:0007669"/>
    <property type="project" value="UniProtKB-KW"/>
</dbReference>
<dbReference type="Gene3D" id="3.40.50.300">
    <property type="entry name" value="P-loop containing nucleotide triphosphate hydrolases"/>
    <property type="match status" value="1"/>
</dbReference>
<dbReference type="Gene3D" id="1.20.5.4130">
    <property type="match status" value="1"/>
</dbReference>
<dbReference type="Pfam" id="PF18052">
    <property type="entry name" value="Rx_N"/>
    <property type="match status" value="1"/>
</dbReference>
<proteinExistence type="inferred from homology"/>
<evidence type="ECO:0000259" key="9">
    <source>
        <dbReference type="Pfam" id="PF18052"/>
    </source>
</evidence>
<dbReference type="InterPro" id="IPR058922">
    <property type="entry name" value="WHD_DRP"/>
</dbReference>
<dbReference type="EMBL" id="HG740004">
    <property type="protein sequence ID" value="CDP20123.1"/>
    <property type="molecule type" value="Genomic_DNA"/>
</dbReference>
<dbReference type="GO" id="GO:0051707">
    <property type="term" value="P:response to other organism"/>
    <property type="evidence" value="ECO:0007669"/>
    <property type="project" value="UniProtKB-ARBA"/>
</dbReference>
<dbReference type="InParanoid" id="A0A068VKC3"/>
<dbReference type="Pfam" id="PF23559">
    <property type="entry name" value="WHD_DRP"/>
    <property type="match status" value="1"/>
</dbReference>
<keyword evidence="6" id="KW-0067">ATP-binding</keyword>
<dbReference type="FunFam" id="1.10.10.10:FF:000322">
    <property type="entry name" value="Probable disease resistance protein At1g63360"/>
    <property type="match status" value="1"/>
</dbReference>
<dbReference type="Gene3D" id="1.10.8.430">
    <property type="entry name" value="Helical domain of apoptotic protease-activating factors"/>
    <property type="match status" value="1"/>
</dbReference>
<evidence type="ECO:0000256" key="3">
    <source>
        <dbReference type="ARBA" id="ARBA00022737"/>
    </source>
</evidence>
<dbReference type="InterPro" id="IPR056789">
    <property type="entry name" value="LRR_R13L1-DRL21"/>
</dbReference>
<dbReference type="InterPro" id="IPR041118">
    <property type="entry name" value="Rx_N"/>
</dbReference>
<dbReference type="SUPFAM" id="SSF52058">
    <property type="entry name" value="L domain-like"/>
    <property type="match status" value="2"/>
</dbReference>
<dbReference type="Pfam" id="PF00931">
    <property type="entry name" value="NB-ARC"/>
    <property type="match status" value="1"/>
</dbReference>
<evidence type="ECO:0000256" key="5">
    <source>
        <dbReference type="ARBA" id="ARBA00022821"/>
    </source>
</evidence>
<feature type="domain" description="Disease resistance R13L4/SHOC-2-like LRR" evidence="11">
    <location>
        <begin position="757"/>
        <end position="1079"/>
    </location>
</feature>
<dbReference type="Proteomes" id="UP000295252">
    <property type="component" value="Unassembled WGS sequence"/>
</dbReference>
<dbReference type="PhylomeDB" id="A0A068VKC3"/>
<sequence>MAEFFVPKIIGVLGDVALKQLGRKINLVMGIEEEVENIKKSLETIEKVLHDAERRRLKERPVGKWLEELEDIAYEMDDVLDEWTVKIQKLENEGTHQNARLQPILWIKVRSLILSLCSCLKQLPVRSDNAQKIKGINEKLELTLKEADQFKFITRGGIPDSQDFQRIITTSMTDESKICGRESDKVALLDQVLSKSRAGGSGKTTLAQLLFNDDEVKDHFELKKWVCVSDPFDQKRIAKAVLEGPEKSSLGSLELETLLQLLKETFSGKRFLLVLDDVWTKDDSKWEPFQDSLKDGALGSMALMSDSDCWLIMQRIAFAKNSGDLELCKKVERIGQKIAEKCKGLPLAAKTMGSLLRFKDTVQQWQNVLDSEIWQLEEAAVELFPHLYLSYNELSPELKRCFSHCAVFPKDHEIVVEELLRLWIAQGYVRPRRRGERLELVGLEYFNSLAMRSFFQELEKAEALYGLPEYMKCKMHDIVHDFAQFLTKNECHALDGIGRNSCSERARHLTILKGTEEEVFSSQDTNDLRQIPQGLGKLTSLCTLSRFIARSNSDDLAILKNLNQLERLVIEIDGEVDFGSAKLDKKINMREMFLLFSDGTHFIETPSCIETMEPPPNLELLGLTGYPGAQLPSWFVTKSHANNLTRLIIDSPRNVSSLPTLWKLSSLEELEFVGAEKLECLGKEFFGSSSSAEAVAFPNLRKLHFRHFQNWTNWEDLSEDDEEVAVSIMPRLEELKISHCYELEALPHRILSKISSLKKLDIRSCDKTLTLSYCELAEIPAEIGSLIHFRHLDLSWNPFVTLSEAICDLYYLETLDIRFCEKLSCLPERIEGFVHLRHLFNHGTSELRQIPQGLGKLTSLCTLTRFITRSNFDDLSILKDLNQLEILRVVIEGEVDFGSAELEKKINLREMDLCFRLGAHFIETPSCIETMEPPPNLQRLWLDGYPGARLPSWLLTKCHANNLTRLSISGPCNISSLLALWKLSSLEELVLLRVEKLEYLGKEFFGVAKALHDNSRDALDTLSNSESSSSAEAIAFPNLKKLYFGYLTNWTNWEDLSKDDEEVAVSIMPSLEELKIKDCKELEALPHRILSKISSLKNLNIRCCNKLRDRYSDKTRDDWIKISRIPRVDISDKD</sequence>